<dbReference type="Proteomes" id="UP000242547">
    <property type="component" value="Unassembled WGS sequence"/>
</dbReference>
<dbReference type="EMBL" id="PYZL01000032">
    <property type="protein sequence ID" value="PTE73395.1"/>
    <property type="molecule type" value="Genomic_DNA"/>
</dbReference>
<proteinExistence type="predicted"/>
<reference evidence="1 2" key="1">
    <citation type="journal article" date="2016" name="Front. Microbiol.">
        <title>Comprehensive Phylogenetic Analysis of Bovine Non-aureus Staphylococci Species Based on Whole-Genome Sequencing.</title>
        <authorList>
            <person name="Naushad S."/>
            <person name="Barkema H.W."/>
            <person name="Luby C."/>
            <person name="Condas L.A."/>
            <person name="Nobrega D.B."/>
            <person name="Carson D.A."/>
            <person name="De Buck J."/>
        </authorList>
    </citation>
    <scope>NUCLEOTIDE SEQUENCE [LARGE SCALE GENOMIC DNA]</scope>
    <source>
        <strain evidence="1 2">SNUC 761</strain>
    </source>
</reference>
<organism evidence="1 2">
    <name type="scientific">Staphylococcus devriesei</name>
    <dbReference type="NCBI Taxonomy" id="586733"/>
    <lineage>
        <taxon>Bacteria</taxon>
        <taxon>Bacillati</taxon>
        <taxon>Bacillota</taxon>
        <taxon>Bacilli</taxon>
        <taxon>Bacillales</taxon>
        <taxon>Staphylococcaceae</taxon>
        <taxon>Staphylococcus</taxon>
    </lineage>
</organism>
<dbReference type="AlphaFoldDB" id="A0A2T4KHK4"/>
<evidence type="ECO:0000313" key="2">
    <source>
        <dbReference type="Proteomes" id="UP000242547"/>
    </source>
</evidence>
<sequence>MQFSLKNGDTEAQRVIFKDQDVRNYCEMIGYEYDSVVPTLMCAQLWSEFKVFQSFSNEEIMLVRTKVEKYENLESDMQYCAYLTYKKSYKVKQFDQFIFELKINNNNKTCIIIEQTFLKEVKMYDI</sequence>
<evidence type="ECO:0000313" key="1">
    <source>
        <dbReference type="EMBL" id="PTE73395.1"/>
    </source>
</evidence>
<gene>
    <name evidence="1" type="ORF">BUY44_06040</name>
</gene>
<accession>A0A2T4KHK4</accession>
<name>A0A2T4KHK4_9STAP</name>
<dbReference type="RefSeq" id="WP_107506019.1">
    <property type="nucleotide sequence ID" value="NZ_CP130489.1"/>
</dbReference>
<protein>
    <submittedName>
        <fullName evidence="1">Protein VraC</fullName>
    </submittedName>
</protein>
<comment type="caution">
    <text evidence="1">The sequence shown here is derived from an EMBL/GenBank/DDBJ whole genome shotgun (WGS) entry which is preliminary data.</text>
</comment>